<organism evidence="1 2">
    <name type="scientific">Xylocopa violacea</name>
    <name type="common">Violet carpenter bee</name>
    <name type="synonym">Apis violacea</name>
    <dbReference type="NCBI Taxonomy" id="135666"/>
    <lineage>
        <taxon>Eukaryota</taxon>
        <taxon>Metazoa</taxon>
        <taxon>Ecdysozoa</taxon>
        <taxon>Arthropoda</taxon>
        <taxon>Hexapoda</taxon>
        <taxon>Insecta</taxon>
        <taxon>Pterygota</taxon>
        <taxon>Neoptera</taxon>
        <taxon>Endopterygota</taxon>
        <taxon>Hymenoptera</taxon>
        <taxon>Apocrita</taxon>
        <taxon>Aculeata</taxon>
        <taxon>Apoidea</taxon>
        <taxon>Anthophila</taxon>
        <taxon>Apidae</taxon>
        <taxon>Xylocopa</taxon>
        <taxon>Xylocopa</taxon>
    </lineage>
</organism>
<proteinExistence type="predicted"/>
<evidence type="ECO:0000313" key="2">
    <source>
        <dbReference type="Proteomes" id="UP001642520"/>
    </source>
</evidence>
<gene>
    <name evidence="1" type="ORF">XYLVIOL_LOCUS3151</name>
</gene>
<keyword evidence="2" id="KW-1185">Reference proteome</keyword>
<dbReference type="EMBL" id="CAXAJV020001288">
    <property type="protein sequence ID" value="CAL7938202.1"/>
    <property type="molecule type" value="Genomic_DNA"/>
</dbReference>
<comment type="caution">
    <text evidence="1">The sequence shown here is derived from an EMBL/GenBank/DDBJ whole genome shotgun (WGS) entry which is preliminary data.</text>
</comment>
<dbReference type="Proteomes" id="UP001642520">
    <property type="component" value="Unassembled WGS sequence"/>
</dbReference>
<protein>
    <submittedName>
        <fullName evidence="1">Uncharacterized protein</fullName>
    </submittedName>
</protein>
<reference evidence="1 2" key="1">
    <citation type="submission" date="2024-08" db="EMBL/GenBank/DDBJ databases">
        <authorList>
            <person name="Will J Nash"/>
            <person name="Angela Man"/>
            <person name="Seanna McTaggart"/>
            <person name="Kendall Baker"/>
            <person name="Tom Barker"/>
            <person name="Leah Catchpole"/>
            <person name="Alex Durrant"/>
            <person name="Karim Gharbi"/>
            <person name="Naomi Irish"/>
            <person name="Gemy Kaithakottil"/>
            <person name="Debby Ku"/>
            <person name="Aaliyah Providence"/>
            <person name="Felix Shaw"/>
            <person name="David Swarbreck"/>
            <person name="Chris Watkins"/>
            <person name="Ann M. McCartney"/>
            <person name="Giulio Formenti"/>
            <person name="Alice Mouton"/>
            <person name="Noel Vella"/>
            <person name="Bjorn M von Reumont"/>
            <person name="Adriana Vella"/>
            <person name="Wilfried Haerty"/>
        </authorList>
    </citation>
    <scope>NUCLEOTIDE SEQUENCE [LARGE SCALE GENOMIC DNA]</scope>
</reference>
<evidence type="ECO:0000313" key="1">
    <source>
        <dbReference type="EMBL" id="CAL7938202.1"/>
    </source>
</evidence>
<sequence>MKVNIQGTTDLPLVFKLQLHKSYASLLFDFSYSAITSGLGTSNSYINKENQIIIISNERDKENIFNKIQHGEDSISVITKRFTGSRTSTKQRKKRELPANFIDKISNEEINGFNTILSIFFFEYNISFNVTESDHFENLHYTYQDVKL</sequence>
<accession>A0ABP1NB25</accession>
<name>A0ABP1NB25_XYLVO</name>